<dbReference type="RefSeq" id="WP_183643649.1">
    <property type="nucleotide sequence ID" value="NZ_JACIBV010000001.1"/>
</dbReference>
<feature type="domain" description="Aminotransferase class V" evidence="1">
    <location>
        <begin position="53"/>
        <end position="275"/>
    </location>
</feature>
<dbReference type="InterPro" id="IPR000192">
    <property type="entry name" value="Aminotrans_V_dom"/>
</dbReference>
<dbReference type="PANTHER" id="PTHR43586">
    <property type="entry name" value="CYSTEINE DESULFURASE"/>
    <property type="match status" value="1"/>
</dbReference>
<accession>A0A7W5UZM7</accession>
<dbReference type="Pfam" id="PF00266">
    <property type="entry name" value="Aminotran_5"/>
    <property type="match status" value="1"/>
</dbReference>
<dbReference type="InterPro" id="IPR015421">
    <property type="entry name" value="PyrdxlP-dep_Trfase_major"/>
</dbReference>
<proteinExistence type="predicted"/>
<keyword evidence="3" id="KW-1185">Reference proteome</keyword>
<dbReference type="InterPro" id="IPR015424">
    <property type="entry name" value="PyrdxlP-dep_Trfase"/>
</dbReference>
<dbReference type="EMBL" id="JACIBV010000001">
    <property type="protein sequence ID" value="MBB3724970.1"/>
    <property type="molecule type" value="Genomic_DNA"/>
</dbReference>
<name>A0A7W5UZM7_9ACTN</name>
<gene>
    <name evidence="2" type="ORF">FHR33_000830</name>
</gene>
<dbReference type="AlphaFoldDB" id="A0A7W5UZM7"/>
<dbReference type="Gene3D" id="3.90.1150.10">
    <property type="entry name" value="Aspartate Aminotransferase, domain 1"/>
    <property type="match status" value="1"/>
</dbReference>
<dbReference type="GO" id="GO:0016829">
    <property type="term" value="F:lyase activity"/>
    <property type="evidence" value="ECO:0007669"/>
    <property type="project" value="UniProtKB-KW"/>
</dbReference>
<sequence>MDLDAARKLWEPAPGWLNTASYGLPPRPALDDLHTALTQWRHGSTDWQPWDDTVTRSRAAFATLIGAPADDITLSSTASQIFSQIATALPPGSRVLVPDIEFTSNVYPWAMAAHVDTAAPDRLAEAITPHTSAVAFSLVQSATGHKAPLADIIEAARAHDTLVIADASQACGWLPVTTDGLDALACAAYKWLMCPRGAAFGYLSPRLRARMRPTAANWYSGTSMYGMPLTHRPGARAFDLSPAWFSYVAAAPTLELLNQLDLADIHAHNLALANRFRAGAGLPPGDSAIVSLDTDALGTGAETGRHLERAGVRAAVRAGKLRVSFHLYTSESDVDLALQALT</sequence>
<organism evidence="2 3">
    <name type="scientific">Nonomuraea dietziae</name>
    <dbReference type="NCBI Taxonomy" id="65515"/>
    <lineage>
        <taxon>Bacteria</taxon>
        <taxon>Bacillati</taxon>
        <taxon>Actinomycetota</taxon>
        <taxon>Actinomycetes</taxon>
        <taxon>Streptosporangiales</taxon>
        <taxon>Streptosporangiaceae</taxon>
        <taxon>Nonomuraea</taxon>
    </lineage>
</organism>
<dbReference type="Gene3D" id="3.40.640.10">
    <property type="entry name" value="Type I PLP-dependent aspartate aminotransferase-like (Major domain)"/>
    <property type="match status" value="1"/>
</dbReference>
<evidence type="ECO:0000313" key="2">
    <source>
        <dbReference type="EMBL" id="MBB3724970.1"/>
    </source>
</evidence>
<protein>
    <submittedName>
        <fullName evidence="2">Selenocysteine lyase/cysteine desulfurase</fullName>
    </submittedName>
</protein>
<dbReference type="PANTHER" id="PTHR43586:SF21">
    <property type="entry name" value="PYRIDOXAL PHOSPHATE (PLP)-DEPENDENT ASPARTATE AMINOTRANSFERASE SUPERFAMILY"/>
    <property type="match status" value="1"/>
</dbReference>
<keyword evidence="2" id="KW-0456">Lyase</keyword>
<dbReference type="InterPro" id="IPR015422">
    <property type="entry name" value="PyrdxlP-dep_Trfase_small"/>
</dbReference>
<dbReference type="Proteomes" id="UP000579945">
    <property type="component" value="Unassembled WGS sequence"/>
</dbReference>
<dbReference type="SUPFAM" id="SSF53383">
    <property type="entry name" value="PLP-dependent transferases"/>
    <property type="match status" value="1"/>
</dbReference>
<dbReference type="GeneID" id="95387433"/>
<evidence type="ECO:0000313" key="3">
    <source>
        <dbReference type="Proteomes" id="UP000579945"/>
    </source>
</evidence>
<comment type="caution">
    <text evidence="2">The sequence shown here is derived from an EMBL/GenBank/DDBJ whole genome shotgun (WGS) entry which is preliminary data.</text>
</comment>
<evidence type="ECO:0000259" key="1">
    <source>
        <dbReference type="Pfam" id="PF00266"/>
    </source>
</evidence>
<reference evidence="2 3" key="1">
    <citation type="submission" date="2020-08" db="EMBL/GenBank/DDBJ databases">
        <title>Sequencing the genomes of 1000 actinobacteria strains.</title>
        <authorList>
            <person name="Klenk H.-P."/>
        </authorList>
    </citation>
    <scope>NUCLEOTIDE SEQUENCE [LARGE SCALE GENOMIC DNA]</scope>
    <source>
        <strain evidence="2 3">DSM 44320</strain>
    </source>
</reference>